<evidence type="ECO:0000256" key="3">
    <source>
        <dbReference type="SAM" id="MobiDB-lite"/>
    </source>
</evidence>
<dbReference type="GO" id="GO:0003723">
    <property type="term" value="F:RNA binding"/>
    <property type="evidence" value="ECO:0007669"/>
    <property type="project" value="UniProtKB-KW"/>
</dbReference>
<gene>
    <name evidence="5" type="ORF">MA16_Dca009848</name>
</gene>
<accession>A0A2I0VKC7</accession>
<dbReference type="InterPro" id="IPR035979">
    <property type="entry name" value="RBD_domain_sf"/>
</dbReference>
<evidence type="ECO:0000256" key="1">
    <source>
        <dbReference type="ARBA" id="ARBA00022737"/>
    </source>
</evidence>
<dbReference type="AlphaFoldDB" id="A0A2I0VKC7"/>
<proteinExistence type="predicted"/>
<evidence type="ECO:0000313" key="5">
    <source>
        <dbReference type="EMBL" id="PKU63864.1"/>
    </source>
</evidence>
<feature type="compositionally biased region" description="Basic residues" evidence="3">
    <location>
        <begin position="1"/>
        <end position="19"/>
    </location>
</feature>
<evidence type="ECO:0000256" key="2">
    <source>
        <dbReference type="ARBA" id="ARBA00022884"/>
    </source>
</evidence>
<dbReference type="InterPro" id="IPR012677">
    <property type="entry name" value="Nucleotide-bd_a/b_plait_sf"/>
</dbReference>
<evidence type="ECO:0000259" key="4">
    <source>
        <dbReference type="Pfam" id="PF11835"/>
    </source>
</evidence>
<keyword evidence="6" id="KW-1185">Reference proteome</keyword>
<sequence>MKKKRNRGRKRGSKKMKKNKKEEEEEKLRKRDDEVVGTEEVGGLGCWRWGAGRSVVLFCSTCMWLGSSDRGRDEGGGSQANVSLREGWDFDWLCFQALIQYHLHQSALQAKIALQGRNIYDGCCQLDIQFSNLNELQVNYNNDRSRPMAEWGCFLSALLHRQTNGRVIVELLLYPTGRHMAGKGLRYFVAYGRAEVLPFLFTDRPMVG</sequence>
<dbReference type="Proteomes" id="UP000233837">
    <property type="component" value="Unassembled WGS sequence"/>
</dbReference>
<dbReference type="STRING" id="906689.A0A2I0VKC7"/>
<dbReference type="EMBL" id="KZ503459">
    <property type="protein sequence ID" value="PKU63864.1"/>
    <property type="molecule type" value="Genomic_DNA"/>
</dbReference>
<keyword evidence="1" id="KW-0677">Repeat</keyword>
<feature type="compositionally biased region" description="Basic and acidic residues" evidence="3">
    <location>
        <begin position="20"/>
        <end position="32"/>
    </location>
</feature>
<name>A0A2I0VKC7_9ASPA</name>
<dbReference type="SUPFAM" id="SSF54928">
    <property type="entry name" value="RNA-binding domain, RBD"/>
    <property type="match status" value="1"/>
</dbReference>
<feature type="domain" description="PTBP1-like RNA recognition motif 2" evidence="4">
    <location>
        <begin position="95"/>
        <end position="131"/>
    </location>
</feature>
<organism evidence="5 6">
    <name type="scientific">Dendrobium catenatum</name>
    <dbReference type="NCBI Taxonomy" id="906689"/>
    <lineage>
        <taxon>Eukaryota</taxon>
        <taxon>Viridiplantae</taxon>
        <taxon>Streptophyta</taxon>
        <taxon>Embryophyta</taxon>
        <taxon>Tracheophyta</taxon>
        <taxon>Spermatophyta</taxon>
        <taxon>Magnoliopsida</taxon>
        <taxon>Liliopsida</taxon>
        <taxon>Asparagales</taxon>
        <taxon>Orchidaceae</taxon>
        <taxon>Epidendroideae</taxon>
        <taxon>Malaxideae</taxon>
        <taxon>Dendrobiinae</taxon>
        <taxon>Dendrobium</taxon>
    </lineage>
</organism>
<dbReference type="PANTHER" id="PTHR15592">
    <property type="entry name" value="MATRIN 3/NUCLEAR PROTEIN 220-RELATED"/>
    <property type="match status" value="1"/>
</dbReference>
<evidence type="ECO:0000313" key="6">
    <source>
        <dbReference type="Proteomes" id="UP000233837"/>
    </source>
</evidence>
<reference evidence="5 6" key="1">
    <citation type="journal article" date="2016" name="Sci. Rep.">
        <title>The Dendrobium catenatum Lindl. genome sequence provides insights into polysaccharide synthase, floral development and adaptive evolution.</title>
        <authorList>
            <person name="Zhang G.Q."/>
            <person name="Xu Q."/>
            <person name="Bian C."/>
            <person name="Tsai W.C."/>
            <person name="Yeh C.M."/>
            <person name="Liu K.W."/>
            <person name="Yoshida K."/>
            <person name="Zhang L.S."/>
            <person name="Chang S.B."/>
            <person name="Chen F."/>
            <person name="Shi Y."/>
            <person name="Su Y.Y."/>
            <person name="Zhang Y.Q."/>
            <person name="Chen L.J."/>
            <person name="Yin Y."/>
            <person name="Lin M."/>
            <person name="Huang H."/>
            <person name="Deng H."/>
            <person name="Wang Z.W."/>
            <person name="Zhu S.L."/>
            <person name="Zhao X."/>
            <person name="Deng C."/>
            <person name="Niu S.C."/>
            <person name="Huang J."/>
            <person name="Wang M."/>
            <person name="Liu G.H."/>
            <person name="Yang H.J."/>
            <person name="Xiao X.J."/>
            <person name="Hsiao Y.Y."/>
            <person name="Wu W.L."/>
            <person name="Chen Y.Y."/>
            <person name="Mitsuda N."/>
            <person name="Ohme-Takagi M."/>
            <person name="Luo Y.B."/>
            <person name="Van de Peer Y."/>
            <person name="Liu Z.J."/>
        </authorList>
    </citation>
    <scope>NUCLEOTIDE SEQUENCE [LARGE SCALE GENOMIC DNA]</scope>
    <source>
        <tissue evidence="5">The whole plant</tissue>
    </source>
</reference>
<feature type="region of interest" description="Disordered" evidence="3">
    <location>
        <begin position="1"/>
        <end position="32"/>
    </location>
</feature>
<dbReference type="InterPro" id="IPR021790">
    <property type="entry name" value="PTBP1-like_RRM2"/>
</dbReference>
<keyword evidence="2" id="KW-0694">RNA-binding</keyword>
<protein>
    <submittedName>
        <fullName evidence="5">Polypyrimidine tract-binding protein like 3</fullName>
    </submittedName>
</protein>
<reference evidence="5 6" key="2">
    <citation type="journal article" date="2017" name="Nature">
        <title>The Apostasia genome and the evolution of orchids.</title>
        <authorList>
            <person name="Zhang G.Q."/>
            <person name="Liu K.W."/>
            <person name="Li Z."/>
            <person name="Lohaus R."/>
            <person name="Hsiao Y.Y."/>
            <person name="Niu S.C."/>
            <person name="Wang J.Y."/>
            <person name="Lin Y.C."/>
            <person name="Xu Q."/>
            <person name="Chen L.J."/>
            <person name="Yoshida K."/>
            <person name="Fujiwara S."/>
            <person name="Wang Z.W."/>
            <person name="Zhang Y.Q."/>
            <person name="Mitsuda N."/>
            <person name="Wang M."/>
            <person name="Liu G.H."/>
            <person name="Pecoraro L."/>
            <person name="Huang H.X."/>
            <person name="Xiao X.J."/>
            <person name="Lin M."/>
            <person name="Wu X.Y."/>
            <person name="Wu W.L."/>
            <person name="Chen Y.Y."/>
            <person name="Chang S.B."/>
            <person name="Sakamoto S."/>
            <person name="Ohme-Takagi M."/>
            <person name="Yagi M."/>
            <person name="Zeng S.J."/>
            <person name="Shen C.Y."/>
            <person name="Yeh C.M."/>
            <person name="Luo Y.B."/>
            <person name="Tsai W.C."/>
            <person name="Van de Peer Y."/>
            <person name="Liu Z.J."/>
        </authorList>
    </citation>
    <scope>NUCLEOTIDE SEQUENCE [LARGE SCALE GENOMIC DNA]</scope>
    <source>
        <tissue evidence="5">The whole plant</tissue>
    </source>
</reference>
<dbReference type="Gene3D" id="3.30.70.330">
    <property type="match status" value="1"/>
</dbReference>
<dbReference type="Pfam" id="PF11835">
    <property type="entry name" value="RRM_8"/>
    <property type="match status" value="1"/>
</dbReference>